<gene>
    <name evidence="1" type="ORF">SAMN04488078_106126</name>
</gene>
<organism evidence="1 2">
    <name type="scientific">Antarctobacter heliothermus</name>
    <dbReference type="NCBI Taxonomy" id="74033"/>
    <lineage>
        <taxon>Bacteria</taxon>
        <taxon>Pseudomonadati</taxon>
        <taxon>Pseudomonadota</taxon>
        <taxon>Alphaproteobacteria</taxon>
        <taxon>Rhodobacterales</taxon>
        <taxon>Roseobacteraceae</taxon>
        <taxon>Antarctobacter</taxon>
    </lineage>
</organism>
<dbReference type="EMBL" id="FZON01000061">
    <property type="protein sequence ID" value="SNT13600.1"/>
    <property type="molecule type" value="Genomic_DNA"/>
</dbReference>
<dbReference type="AlphaFoldDB" id="A0A239K6L2"/>
<sequence length="66" mass="7049">MIENTPLVRKLGAFVALSDTELSVLASLHKRRRTFVAGRDLVHQGQSTIGARMTSKKPCGLASVGA</sequence>
<dbReference type="Proteomes" id="UP000198440">
    <property type="component" value="Unassembled WGS sequence"/>
</dbReference>
<accession>A0A239K6L2</accession>
<proteinExistence type="predicted"/>
<protein>
    <submittedName>
        <fullName evidence="1">Uncharacterized protein</fullName>
    </submittedName>
</protein>
<name>A0A239K6L2_9RHOB</name>
<evidence type="ECO:0000313" key="2">
    <source>
        <dbReference type="Proteomes" id="UP000198440"/>
    </source>
</evidence>
<evidence type="ECO:0000313" key="1">
    <source>
        <dbReference type="EMBL" id="SNT13600.1"/>
    </source>
</evidence>
<reference evidence="1 2" key="1">
    <citation type="submission" date="2017-06" db="EMBL/GenBank/DDBJ databases">
        <authorList>
            <person name="Kim H.J."/>
            <person name="Triplett B.A."/>
        </authorList>
    </citation>
    <scope>NUCLEOTIDE SEQUENCE [LARGE SCALE GENOMIC DNA]</scope>
    <source>
        <strain evidence="1 2">DSM 11445</strain>
    </source>
</reference>